<name>A0A507DRK9_9FUNG</name>
<dbReference type="CDD" id="cd17546">
    <property type="entry name" value="REC_hyHK_CKI1_RcsC-like"/>
    <property type="match status" value="1"/>
</dbReference>
<feature type="compositionally biased region" description="Low complexity" evidence="3">
    <location>
        <begin position="146"/>
        <end position="159"/>
    </location>
</feature>
<dbReference type="EMBL" id="QEAN01000008">
    <property type="protein sequence ID" value="TPX54176.1"/>
    <property type="molecule type" value="Genomic_DNA"/>
</dbReference>
<feature type="compositionally biased region" description="Low complexity" evidence="3">
    <location>
        <begin position="331"/>
        <end position="351"/>
    </location>
</feature>
<dbReference type="SUPFAM" id="SSF52172">
    <property type="entry name" value="CheY-like"/>
    <property type="match status" value="1"/>
</dbReference>
<evidence type="ECO:0000259" key="4">
    <source>
        <dbReference type="PROSITE" id="PS50110"/>
    </source>
</evidence>
<sequence>MKGTLRVESKEGVGTTFTCRIPFKKITELPNQTPKANSMLLNKLSRNALGIVLTSRSDAMSTLLSAPAYQVYQRNASDSSTPATSSEAHCPSPSESSVPTATSSSEVFGEKNQNNDDNGSKKENLPGSGISSTTLSVRGTSRDIKANSINSSKQSSSWPVSPPRNISMIPLTSEAAPSSLAMIKTSKPLQILAAEDNLINQALLACRMRQGGHKLTMTNDGKECVEVYTASPESYDIILMDVQMPIMDGLEASKTIRAFEQTKLCGRRRVPIFAISANAFVGDQEKGWRCGFDSYYCKPVNFKELLSTLADVALGVWQTQNPFLTGESIHSRTSTSTPTSSTSSPSERSSI</sequence>
<dbReference type="AlphaFoldDB" id="A0A507DRK9"/>
<proteinExistence type="predicted"/>
<dbReference type="PANTHER" id="PTHR45339:SF5">
    <property type="entry name" value="HISTIDINE KINASE"/>
    <property type="match status" value="1"/>
</dbReference>
<dbReference type="PANTHER" id="PTHR45339">
    <property type="entry name" value="HYBRID SIGNAL TRANSDUCTION HISTIDINE KINASE J"/>
    <property type="match status" value="1"/>
</dbReference>
<keyword evidence="6" id="KW-1185">Reference proteome</keyword>
<dbReference type="PROSITE" id="PS50110">
    <property type="entry name" value="RESPONSE_REGULATORY"/>
    <property type="match status" value="1"/>
</dbReference>
<comment type="caution">
    <text evidence="5">The sequence shown here is derived from an EMBL/GenBank/DDBJ whole genome shotgun (WGS) entry which is preliminary data.</text>
</comment>
<protein>
    <recommendedName>
        <fullName evidence="4">Response regulatory domain-containing protein</fullName>
    </recommendedName>
</protein>
<dbReference type="InterPro" id="IPR001789">
    <property type="entry name" value="Sig_transdc_resp-reg_receiver"/>
</dbReference>
<feature type="compositionally biased region" description="Polar residues" evidence="3">
    <location>
        <begin position="77"/>
        <end position="87"/>
    </location>
</feature>
<evidence type="ECO:0000256" key="2">
    <source>
        <dbReference type="PROSITE-ProRule" id="PRU00169"/>
    </source>
</evidence>
<feature type="region of interest" description="Disordered" evidence="3">
    <location>
        <begin position="327"/>
        <end position="351"/>
    </location>
</feature>
<evidence type="ECO:0000256" key="1">
    <source>
        <dbReference type="ARBA" id="ARBA00022553"/>
    </source>
</evidence>
<gene>
    <name evidence="5" type="ORF">SeMB42_g00421</name>
</gene>
<dbReference type="Pfam" id="PF00072">
    <property type="entry name" value="Response_reg"/>
    <property type="match status" value="1"/>
</dbReference>
<feature type="compositionally biased region" description="Low complexity" evidence="3">
    <location>
        <begin position="92"/>
        <end position="107"/>
    </location>
</feature>
<reference evidence="5 6" key="1">
    <citation type="journal article" date="2019" name="Sci. Rep.">
        <title>Comparative genomics of chytrid fungi reveal insights into the obligate biotrophic and pathogenic lifestyle of Synchytrium endobioticum.</title>
        <authorList>
            <person name="van de Vossenberg B.T.L.H."/>
            <person name="Warris S."/>
            <person name="Nguyen H.D.T."/>
            <person name="van Gent-Pelzer M.P.E."/>
            <person name="Joly D.L."/>
            <person name="van de Geest H.C."/>
            <person name="Bonants P.J.M."/>
            <person name="Smith D.S."/>
            <person name="Levesque C.A."/>
            <person name="van der Lee T.A.J."/>
        </authorList>
    </citation>
    <scope>NUCLEOTIDE SEQUENCE [LARGE SCALE GENOMIC DNA]</scope>
    <source>
        <strain evidence="5 6">MB42</strain>
    </source>
</reference>
<dbReference type="InterPro" id="IPR011006">
    <property type="entry name" value="CheY-like_superfamily"/>
</dbReference>
<evidence type="ECO:0000256" key="3">
    <source>
        <dbReference type="SAM" id="MobiDB-lite"/>
    </source>
</evidence>
<dbReference type="Proteomes" id="UP000317494">
    <property type="component" value="Unassembled WGS sequence"/>
</dbReference>
<organism evidence="5 6">
    <name type="scientific">Synchytrium endobioticum</name>
    <dbReference type="NCBI Taxonomy" id="286115"/>
    <lineage>
        <taxon>Eukaryota</taxon>
        <taxon>Fungi</taxon>
        <taxon>Fungi incertae sedis</taxon>
        <taxon>Chytridiomycota</taxon>
        <taxon>Chytridiomycota incertae sedis</taxon>
        <taxon>Chytridiomycetes</taxon>
        <taxon>Synchytriales</taxon>
        <taxon>Synchytriaceae</taxon>
        <taxon>Synchytrium</taxon>
    </lineage>
</organism>
<accession>A0A507DRK9</accession>
<dbReference type="Gene3D" id="3.40.50.2300">
    <property type="match status" value="1"/>
</dbReference>
<evidence type="ECO:0000313" key="5">
    <source>
        <dbReference type="EMBL" id="TPX54176.1"/>
    </source>
</evidence>
<dbReference type="SMART" id="SM00448">
    <property type="entry name" value="REC"/>
    <property type="match status" value="1"/>
</dbReference>
<keyword evidence="1 2" id="KW-0597">Phosphoprotein</keyword>
<feature type="region of interest" description="Disordered" evidence="3">
    <location>
        <begin position="77"/>
        <end position="164"/>
    </location>
</feature>
<dbReference type="STRING" id="286115.A0A507DRK9"/>
<feature type="modified residue" description="4-aspartylphosphate" evidence="2">
    <location>
        <position position="241"/>
    </location>
</feature>
<feature type="compositionally biased region" description="Polar residues" evidence="3">
    <location>
        <begin position="129"/>
        <end position="139"/>
    </location>
</feature>
<evidence type="ECO:0000313" key="6">
    <source>
        <dbReference type="Proteomes" id="UP000317494"/>
    </source>
</evidence>
<feature type="domain" description="Response regulatory" evidence="4">
    <location>
        <begin position="190"/>
        <end position="313"/>
    </location>
</feature>
<dbReference type="GO" id="GO:0000160">
    <property type="term" value="P:phosphorelay signal transduction system"/>
    <property type="evidence" value="ECO:0007669"/>
    <property type="project" value="InterPro"/>
</dbReference>
<dbReference type="VEuPathDB" id="FungiDB:SeMB42_g00421"/>